<accession>A0A8J2I612</accession>
<dbReference type="AlphaFoldDB" id="A0A8J2I612"/>
<keyword evidence="1" id="KW-0547">Nucleotide-binding</keyword>
<dbReference type="InterPro" id="IPR043129">
    <property type="entry name" value="ATPase_NBD"/>
</dbReference>
<comment type="caution">
    <text evidence="3">The sequence shown here is derived from an EMBL/GenBank/DDBJ whole genome shotgun (WGS) entry which is preliminary data.</text>
</comment>
<keyword evidence="2" id="KW-0067">ATP-binding</keyword>
<dbReference type="GO" id="GO:0005524">
    <property type="term" value="F:ATP binding"/>
    <property type="evidence" value="ECO:0007669"/>
    <property type="project" value="UniProtKB-KW"/>
</dbReference>
<evidence type="ECO:0000313" key="3">
    <source>
        <dbReference type="EMBL" id="CAG5174043.1"/>
    </source>
</evidence>
<proteinExistence type="predicted"/>
<protein>
    <recommendedName>
        <fullName evidence="5">Actin-like ATPase domain-containing protein</fullName>
    </recommendedName>
</protein>
<reference evidence="3" key="1">
    <citation type="submission" date="2021-05" db="EMBL/GenBank/DDBJ databases">
        <authorList>
            <person name="Stam R."/>
        </authorList>
    </citation>
    <scope>NUCLEOTIDE SEQUENCE</scope>
    <source>
        <strain evidence="3">CS162</strain>
    </source>
</reference>
<dbReference type="RefSeq" id="XP_043171285.1">
    <property type="nucleotide sequence ID" value="XM_043315350.1"/>
</dbReference>
<keyword evidence="4" id="KW-1185">Reference proteome</keyword>
<dbReference type="InterPro" id="IPR013126">
    <property type="entry name" value="Hsp_70_fam"/>
</dbReference>
<dbReference type="PRINTS" id="PR00301">
    <property type="entry name" value="HEATSHOCK70"/>
</dbReference>
<dbReference type="GO" id="GO:0140662">
    <property type="term" value="F:ATP-dependent protein folding chaperone"/>
    <property type="evidence" value="ECO:0007669"/>
    <property type="project" value="InterPro"/>
</dbReference>
<dbReference type="Proteomes" id="UP000676310">
    <property type="component" value="Unassembled WGS sequence"/>
</dbReference>
<dbReference type="Gene3D" id="3.30.420.40">
    <property type="match status" value="1"/>
</dbReference>
<sequence>MASEIVVGIDFGTTYSGVSWAINGISKVHLITDWPNPTGANAESEKVLTIISYADGKPLNWGYNVDTLTEQHFQWFKLLLNSKQKLGADFEAVSASRNLLGSLSKSAEEVASDYLQLLWQYTKDHIERNEGETWEKIYSLRVVLTVPAIWSPIAKERTLRAARTAGLPDNIQLVTEPEAAALAVLKGKSQENKLEVGASFVDLISYKITGLDPLKIEECAMGDGGQCGSVFLDRAFVKWVQLIVGEREYKKLKPKARKMMLQQFEAGVKRCYAGDNKEYSVVLHGVEDNESAGIDDDTIKLKPKTLQTLFDHIINKIMVLVERQIDTALDGGQHVKAVLLVGGFGTNKYIYKRLKDAHRGDGIEILQVPGGWSAICRGATLWGLEHSSHSNFTSKTVSARIARYSYGNRWDVPFDASMGHLEIDRRKRPRGWFATNQMNWLIKKGDRLEEGRKIMLSNSFSIQIGFLSTGLHNFSQELWYCADDEPPSRFVESCVKELCAVEYGVECSKLYLETSWRDADTKQKYRSALFDLTITLDSATLHFMVAYKDKQVAYTEAKYKED</sequence>
<dbReference type="SUPFAM" id="SSF53067">
    <property type="entry name" value="Actin-like ATPase domain"/>
    <property type="match status" value="2"/>
</dbReference>
<organism evidence="3 4">
    <name type="scientific">Alternaria atra</name>
    <dbReference type="NCBI Taxonomy" id="119953"/>
    <lineage>
        <taxon>Eukaryota</taxon>
        <taxon>Fungi</taxon>
        <taxon>Dikarya</taxon>
        <taxon>Ascomycota</taxon>
        <taxon>Pezizomycotina</taxon>
        <taxon>Dothideomycetes</taxon>
        <taxon>Pleosporomycetidae</taxon>
        <taxon>Pleosporales</taxon>
        <taxon>Pleosporineae</taxon>
        <taxon>Pleosporaceae</taxon>
        <taxon>Alternaria</taxon>
        <taxon>Alternaria sect. Ulocladioides</taxon>
    </lineage>
</organism>
<dbReference type="PANTHER" id="PTHR14187:SF5">
    <property type="entry name" value="HEAT SHOCK 70 KDA PROTEIN 12A"/>
    <property type="match status" value="1"/>
</dbReference>
<name>A0A8J2I612_9PLEO</name>
<gene>
    <name evidence="3" type="ORF">ALTATR162_LOCUS7721</name>
</gene>
<evidence type="ECO:0000313" key="4">
    <source>
        <dbReference type="Proteomes" id="UP000676310"/>
    </source>
</evidence>
<dbReference type="EMBL" id="CAJRGZ010000022">
    <property type="protein sequence ID" value="CAG5174043.1"/>
    <property type="molecule type" value="Genomic_DNA"/>
</dbReference>
<dbReference type="PANTHER" id="PTHR14187">
    <property type="entry name" value="ALPHA KINASE/ELONGATION FACTOR 2 KINASE"/>
    <property type="match status" value="1"/>
</dbReference>
<evidence type="ECO:0008006" key="5">
    <source>
        <dbReference type="Google" id="ProtNLM"/>
    </source>
</evidence>
<dbReference type="Pfam" id="PF00012">
    <property type="entry name" value="HSP70"/>
    <property type="match status" value="1"/>
</dbReference>
<dbReference type="OrthoDB" id="2963168at2759"/>
<dbReference type="CDD" id="cd10170">
    <property type="entry name" value="ASKHA_NBD_HSP70"/>
    <property type="match status" value="1"/>
</dbReference>
<evidence type="ECO:0000256" key="1">
    <source>
        <dbReference type="ARBA" id="ARBA00022741"/>
    </source>
</evidence>
<dbReference type="GeneID" id="67019753"/>
<evidence type="ECO:0000256" key="2">
    <source>
        <dbReference type="ARBA" id="ARBA00022840"/>
    </source>
</evidence>